<keyword evidence="1" id="KW-1133">Transmembrane helix</keyword>
<dbReference type="Proteomes" id="UP000178723">
    <property type="component" value="Unassembled WGS sequence"/>
</dbReference>
<gene>
    <name evidence="2" type="ORF">A3I40_01425</name>
</gene>
<dbReference type="AlphaFoldDB" id="A0A1F7VAM8"/>
<keyword evidence="1" id="KW-0472">Membrane</keyword>
<dbReference type="InterPro" id="IPR012902">
    <property type="entry name" value="N_methyl_site"/>
</dbReference>
<organism evidence="2 3">
    <name type="scientific">Candidatus Uhrbacteria bacterium RIFCSPLOWO2_02_FULL_48_12</name>
    <dbReference type="NCBI Taxonomy" id="1802407"/>
    <lineage>
        <taxon>Bacteria</taxon>
        <taxon>Candidatus Uhriibacteriota</taxon>
    </lineage>
</organism>
<proteinExistence type="predicted"/>
<comment type="caution">
    <text evidence="2">The sequence shown here is derived from an EMBL/GenBank/DDBJ whole genome shotgun (WGS) entry which is preliminary data.</text>
</comment>
<dbReference type="NCBIfam" id="TIGR02532">
    <property type="entry name" value="IV_pilin_GFxxxE"/>
    <property type="match status" value="1"/>
</dbReference>
<accession>A0A1F7VAM8</accession>
<dbReference type="EMBL" id="MGEP01000007">
    <property type="protein sequence ID" value="OGL87473.1"/>
    <property type="molecule type" value="Genomic_DNA"/>
</dbReference>
<evidence type="ECO:0000313" key="3">
    <source>
        <dbReference type="Proteomes" id="UP000178723"/>
    </source>
</evidence>
<dbReference type="STRING" id="1802407.A3I40_01425"/>
<keyword evidence="1" id="KW-0812">Transmembrane</keyword>
<feature type="transmembrane region" description="Helical" evidence="1">
    <location>
        <begin position="51"/>
        <end position="70"/>
    </location>
</feature>
<protein>
    <recommendedName>
        <fullName evidence="4">Prepilin-type N-terminal cleavage/methylation domain-containing protein</fullName>
    </recommendedName>
</protein>
<sequence>MIDKTFKFLSKKIRHFAPQCGAARGKQANQLMPNQLTPNKLAPSGFTLIELLVYIVVIGGVAVTFISYSLSVAGARNKTYAAQEVQANARLAMGTISQRIRAASGVDVAGSIFAPGNPGKLSLIMPDGSNTIIDLTQTNGALRVKESINNPVNITSSKVRVTNLVFTNLSGNSPRENIKVELTAAYNSSAGDVEYSFSQSLHTTVSVRQ</sequence>
<evidence type="ECO:0008006" key="4">
    <source>
        <dbReference type="Google" id="ProtNLM"/>
    </source>
</evidence>
<name>A0A1F7VAM8_9BACT</name>
<evidence type="ECO:0000256" key="1">
    <source>
        <dbReference type="SAM" id="Phobius"/>
    </source>
</evidence>
<evidence type="ECO:0000313" key="2">
    <source>
        <dbReference type="EMBL" id="OGL87473.1"/>
    </source>
</evidence>
<reference evidence="2 3" key="1">
    <citation type="journal article" date="2016" name="Nat. Commun.">
        <title>Thousands of microbial genomes shed light on interconnected biogeochemical processes in an aquifer system.</title>
        <authorList>
            <person name="Anantharaman K."/>
            <person name="Brown C.T."/>
            <person name="Hug L.A."/>
            <person name="Sharon I."/>
            <person name="Castelle C.J."/>
            <person name="Probst A.J."/>
            <person name="Thomas B.C."/>
            <person name="Singh A."/>
            <person name="Wilkins M.J."/>
            <person name="Karaoz U."/>
            <person name="Brodie E.L."/>
            <person name="Williams K.H."/>
            <person name="Hubbard S.S."/>
            <person name="Banfield J.F."/>
        </authorList>
    </citation>
    <scope>NUCLEOTIDE SEQUENCE [LARGE SCALE GENOMIC DNA]</scope>
</reference>